<reference evidence="5 6" key="1">
    <citation type="submission" date="2020-08" db="EMBL/GenBank/DDBJ databases">
        <title>Genomic Encyclopedia of Type Strains, Phase IV (KMG-V): Genome sequencing to study the core and pangenomes of soil and plant-associated prokaryotes.</title>
        <authorList>
            <person name="Whitman W."/>
        </authorList>
    </citation>
    <scope>NUCLEOTIDE SEQUENCE [LARGE SCALE GENOMIC DNA]</scope>
    <source>
        <strain evidence="5 6">MP601</strain>
    </source>
</reference>
<feature type="domain" description="HTH araC/xylS-type" evidence="4">
    <location>
        <begin position="189"/>
        <end position="287"/>
    </location>
</feature>
<evidence type="ECO:0000313" key="5">
    <source>
        <dbReference type="EMBL" id="MBB6130415.1"/>
    </source>
</evidence>
<dbReference type="GO" id="GO:0043565">
    <property type="term" value="F:sequence-specific DNA binding"/>
    <property type="evidence" value="ECO:0007669"/>
    <property type="project" value="InterPro"/>
</dbReference>
<dbReference type="Gene3D" id="2.60.120.10">
    <property type="entry name" value="Jelly Rolls"/>
    <property type="match status" value="1"/>
</dbReference>
<evidence type="ECO:0000256" key="1">
    <source>
        <dbReference type="ARBA" id="ARBA00023015"/>
    </source>
</evidence>
<dbReference type="SUPFAM" id="SSF46689">
    <property type="entry name" value="Homeodomain-like"/>
    <property type="match status" value="1"/>
</dbReference>
<dbReference type="RefSeq" id="WP_183589226.1">
    <property type="nucleotide sequence ID" value="NZ_JACHCA010000015.1"/>
</dbReference>
<gene>
    <name evidence="5" type="ORF">HDF22_004555</name>
</gene>
<dbReference type="GO" id="GO:0003700">
    <property type="term" value="F:DNA-binding transcription factor activity"/>
    <property type="evidence" value="ECO:0007669"/>
    <property type="project" value="InterPro"/>
</dbReference>
<dbReference type="EMBL" id="JACHCA010000015">
    <property type="protein sequence ID" value="MBB6130415.1"/>
    <property type="molecule type" value="Genomic_DNA"/>
</dbReference>
<keyword evidence="2 5" id="KW-0238">DNA-binding</keyword>
<dbReference type="InterPro" id="IPR020449">
    <property type="entry name" value="Tscrpt_reg_AraC-type_HTH"/>
</dbReference>
<dbReference type="Pfam" id="PF12833">
    <property type="entry name" value="HTH_18"/>
    <property type="match status" value="1"/>
</dbReference>
<evidence type="ECO:0000256" key="2">
    <source>
        <dbReference type="ARBA" id="ARBA00023125"/>
    </source>
</evidence>
<dbReference type="Pfam" id="PF02311">
    <property type="entry name" value="AraC_binding"/>
    <property type="match status" value="1"/>
</dbReference>
<evidence type="ECO:0000256" key="3">
    <source>
        <dbReference type="ARBA" id="ARBA00023163"/>
    </source>
</evidence>
<dbReference type="PANTHER" id="PTHR43280:SF32">
    <property type="entry name" value="TRANSCRIPTIONAL REGULATORY PROTEIN"/>
    <property type="match status" value="1"/>
</dbReference>
<protein>
    <submittedName>
        <fullName evidence="5">AraC-like DNA-binding protein</fullName>
    </submittedName>
</protein>
<dbReference type="Proteomes" id="UP000548326">
    <property type="component" value="Unassembled WGS sequence"/>
</dbReference>
<dbReference type="InterPro" id="IPR037923">
    <property type="entry name" value="HTH-like"/>
</dbReference>
<sequence>MLQNIPLYDICSLSDINQDDILISRFAPYLDTHKNLFATHRHTFYHLVLFTAGAGTHTIDFESFVVKPGQIYFMIPGQVHSWGFEGVTDGYIINFSTSFIQSFLLQHGYLDNFSFFSGNLTDAVINLPAETYAAIKPLFENILTEVTNPGTSAADMIRLLMLQIFIRVNRVTAISAVNNNSSYNQTLLKNFKNLIEHHYTDIRLPKDYAAMLYITPNHLNAVCKDMMGIPAGEMIRNRVMLEAKRMLTNPQLSISEISLKLNFSDNSYFTKFFKKLEDTTPEEFRKKLLYDHGKQQL</sequence>
<evidence type="ECO:0000313" key="6">
    <source>
        <dbReference type="Proteomes" id="UP000548326"/>
    </source>
</evidence>
<accession>A0A841JQ29</accession>
<keyword evidence="3" id="KW-0804">Transcription</keyword>
<dbReference type="SMART" id="SM00342">
    <property type="entry name" value="HTH_ARAC"/>
    <property type="match status" value="1"/>
</dbReference>
<dbReference type="SUPFAM" id="SSF51215">
    <property type="entry name" value="Regulatory protein AraC"/>
    <property type="match status" value="1"/>
</dbReference>
<dbReference type="PROSITE" id="PS01124">
    <property type="entry name" value="HTH_ARAC_FAMILY_2"/>
    <property type="match status" value="1"/>
</dbReference>
<organism evidence="5 6">
    <name type="scientific">Mucilaginibacter lappiensis</name>
    <dbReference type="NCBI Taxonomy" id="354630"/>
    <lineage>
        <taxon>Bacteria</taxon>
        <taxon>Pseudomonadati</taxon>
        <taxon>Bacteroidota</taxon>
        <taxon>Sphingobacteriia</taxon>
        <taxon>Sphingobacteriales</taxon>
        <taxon>Sphingobacteriaceae</taxon>
        <taxon>Mucilaginibacter</taxon>
    </lineage>
</organism>
<dbReference type="InterPro" id="IPR003313">
    <property type="entry name" value="AraC-bd"/>
</dbReference>
<dbReference type="InterPro" id="IPR018060">
    <property type="entry name" value="HTH_AraC"/>
</dbReference>
<comment type="caution">
    <text evidence="5">The sequence shown here is derived from an EMBL/GenBank/DDBJ whole genome shotgun (WGS) entry which is preliminary data.</text>
</comment>
<dbReference type="InterPro" id="IPR009057">
    <property type="entry name" value="Homeodomain-like_sf"/>
</dbReference>
<dbReference type="Gene3D" id="1.10.10.60">
    <property type="entry name" value="Homeodomain-like"/>
    <property type="match status" value="1"/>
</dbReference>
<dbReference type="PANTHER" id="PTHR43280">
    <property type="entry name" value="ARAC-FAMILY TRANSCRIPTIONAL REGULATOR"/>
    <property type="match status" value="1"/>
</dbReference>
<name>A0A841JQ29_9SPHI</name>
<dbReference type="PRINTS" id="PR00032">
    <property type="entry name" value="HTHARAC"/>
</dbReference>
<dbReference type="AlphaFoldDB" id="A0A841JQ29"/>
<evidence type="ECO:0000259" key="4">
    <source>
        <dbReference type="PROSITE" id="PS01124"/>
    </source>
</evidence>
<proteinExistence type="predicted"/>
<keyword evidence="1" id="KW-0805">Transcription regulation</keyword>
<dbReference type="InterPro" id="IPR014710">
    <property type="entry name" value="RmlC-like_jellyroll"/>
</dbReference>